<feature type="region of interest" description="Disordered" evidence="1">
    <location>
        <begin position="282"/>
        <end position="396"/>
    </location>
</feature>
<feature type="compositionally biased region" description="Basic and acidic residues" evidence="1">
    <location>
        <begin position="27"/>
        <end position="37"/>
    </location>
</feature>
<evidence type="ECO:0000313" key="2">
    <source>
        <dbReference type="EMBL" id="CAA9505404.1"/>
    </source>
</evidence>
<feature type="region of interest" description="Disordered" evidence="1">
    <location>
        <begin position="1"/>
        <end position="116"/>
    </location>
</feature>
<evidence type="ECO:0000256" key="1">
    <source>
        <dbReference type="SAM" id="MobiDB-lite"/>
    </source>
</evidence>
<feature type="non-terminal residue" evidence="2">
    <location>
        <position position="396"/>
    </location>
</feature>
<protein>
    <submittedName>
        <fullName evidence="2">Uncharacterized protein</fullName>
    </submittedName>
</protein>
<dbReference type="EMBL" id="CADCVP010000232">
    <property type="protein sequence ID" value="CAA9505404.1"/>
    <property type="molecule type" value="Genomic_DNA"/>
</dbReference>
<proteinExistence type="predicted"/>
<feature type="non-terminal residue" evidence="2">
    <location>
        <position position="1"/>
    </location>
</feature>
<feature type="compositionally biased region" description="Basic residues" evidence="1">
    <location>
        <begin position="292"/>
        <end position="308"/>
    </location>
</feature>
<feature type="region of interest" description="Disordered" evidence="1">
    <location>
        <begin position="158"/>
        <end position="182"/>
    </location>
</feature>
<feature type="region of interest" description="Disordered" evidence="1">
    <location>
        <begin position="208"/>
        <end position="233"/>
    </location>
</feature>
<organism evidence="2">
    <name type="scientific">uncultured Solirubrobacteraceae bacterium</name>
    <dbReference type="NCBI Taxonomy" id="1162706"/>
    <lineage>
        <taxon>Bacteria</taxon>
        <taxon>Bacillati</taxon>
        <taxon>Actinomycetota</taxon>
        <taxon>Thermoleophilia</taxon>
        <taxon>Solirubrobacterales</taxon>
        <taxon>Solirubrobacteraceae</taxon>
        <taxon>environmental samples</taxon>
    </lineage>
</organism>
<sequence>GTTDADRSGGACRGPGAATPHHRQRGPRHDGPRRVADHGAVLRRAGPQQQDGPGVLLVGRPPVPLRRPRRPVGLDRGRRAAPPDGGRRRRQEADARPQGDPGRLRRRDPRVLRAGRCRAGGPDLALDLRLRDQRRRGLQPAAPGAVLRRPARRVDRHPLHVGQGGHRAGPRALRARGPVGDPVHRHRRLHHDVPVGLHDQRRADERLRQRPRALQRRPRRRVHRAEPGADGLRRRRVGLQLLLDRPRDRVHGRDHHGPARAGAAHDAPLACALRLVHADLPGLRPAREHHDRVPRRRADHPARPHRPVPGRPPAAAGVEALGRPRDARRHPHRGDDRRGGPVELVLPGDGNHRRHRLAHADVGRRPGRGHHDRLRARLPDRAAGLRAPARGRRARV</sequence>
<feature type="compositionally biased region" description="Basic residues" evidence="1">
    <location>
        <begin position="104"/>
        <end position="116"/>
    </location>
</feature>
<dbReference type="AlphaFoldDB" id="A0A6J4SU25"/>
<feature type="compositionally biased region" description="Basic residues" evidence="1">
    <location>
        <begin position="365"/>
        <end position="374"/>
    </location>
</feature>
<feature type="compositionally biased region" description="Basic residues" evidence="1">
    <location>
        <begin position="209"/>
        <end position="223"/>
    </location>
</feature>
<gene>
    <name evidence="2" type="ORF">AVDCRST_MAG69-2158</name>
</gene>
<reference evidence="2" key="1">
    <citation type="submission" date="2020-02" db="EMBL/GenBank/DDBJ databases">
        <authorList>
            <person name="Meier V. D."/>
        </authorList>
    </citation>
    <scope>NUCLEOTIDE SEQUENCE</scope>
    <source>
        <strain evidence="2">AVDCRST_MAG69</strain>
    </source>
</reference>
<feature type="compositionally biased region" description="Low complexity" evidence="1">
    <location>
        <begin position="51"/>
        <end position="60"/>
    </location>
</feature>
<name>A0A6J4SU25_9ACTN</name>
<accession>A0A6J4SU25</accession>